<reference evidence="3 4" key="1">
    <citation type="journal article" date="2024" name="Nat. Commun.">
        <title>Phylogenomics reveals the evolutionary origins of lichenization in chlorophyte algae.</title>
        <authorList>
            <person name="Puginier C."/>
            <person name="Libourel C."/>
            <person name="Otte J."/>
            <person name="Skaloud P."/>
            <person name="Haon M."/>
            <person name="Grisel S."/>
            <person name="Petersen M."/>
            <person name="Berrin J.G."/>
            <person name="Delaux P.M."/>
            <person name="Dal Grande F."/>
            <person name="Keller J."/>
        </authorList>
    </citation>
    <scope>NUCLEOTIDE SEQUENCE [LARGE SCALE GENOMIC DNA]</scope>
    <source>
        <strain evidence="3 4">SAG 245.80</strain>
    </source>
</reference>
<evidence type="ECO:0000256" key="1">
    <source>
        <dbReference type="SAM" id="MobiDB-lite"/>
    </source>
</evidence>
<sequence length="794" mass="78494">MSSRSEAASRAAGARQRGSAAGRLALSLDTALLEALVAAPALALHAPGLRGALQQALALRSTAAQRGAGPGRSSMPGVFGVQAFTSDGQTSRTAEDQRRVSNRENVRDEFFALLRDAAAGAAPFGQRGAAAGLTLGAGGDDVAVYSCFAERAPALLRRLRADNVPAFARLFVATVMQAAVTGEALLDDELRRIARRNTARFGRLNLRLQAQPASGHGSVCRAHSPGASAGPATRDTTVSRGHGASAAFGAASSAAASIERTEGRGQVTSRAITGAAAEGIAVTLAVAAEFPPAQRLYVLFLEAADSHRLNRQLQRYMKAQLAALAEEGSCGGSGGGGGAAAERALAAAALAAFVSLLEFAGANGEAAGGPMGALDAAGALVAAAQGSTPGSGLGSERDQAALGGMPGLASGLLWTTPWVVRYLWFLGPGAAWGSEPARGGPETASGGPGAARTLAALAALQRSPVLRPGHPAFGPAALCLRCLLDMFMERMAAAGVALPQAKPDGGGATWETLVRVGETGDGDVDARLLQLCCPLLDHARRALQGALAGSGGESSAQARGGLRKITPSVPAGAAAAAAAAPGEAPAALAAAAAGPALDDAAAALRRAFLEAYSSPEAEVRLRDVVEWVADVLGRTAAAAGLACAMALAAERAESAVQSAAAAAAAAAAPLDGVKASERPGERAGAGEALRLQLGLAQAAAATEATLAALEAAGEAAAAHAASMAPRALAALAPPAWPRAVVGTAAALAAEQACAAAARRLLRQAPAVRTAACSAAARAATAAAKAAVQAGFAAL</sequence>
<dbReference type="PANTHER" id="PTHR28678">
    <property type="entry name" value="CODANIN-1"/>
    <property type="match status" value="1"/>
</dbReference>
<feature type="domain" description="Codanin-1 C-terminal" evidence="2">
    <location>
        <begin position="524"/>
        <end position="638"/>
    </location>
</feature>
<proteinExistence type="predicted"/>
<dbReference type="Proteomes" id="UP001445335">
    <property type="component" value="Unassembled WGS sequence"/>
</dbReference>
<protein>
    <recommendedName>
        <fullName evidence="2">Codanin-1 C-terminal domain-containing protein</fullName>
    </recommendedName>
</protein>
<evidence type="ECO:0000313" key="4">
    <source>
        <dbReference type="Proteomes" id="UP001445335"/>
    </source>
</evidence>
<keyword evidence="4" id="KW-1185">Reference proteome</keyword>
<accession>A0AAW1QK28</accession>
<feature type="region of interest" description="Disordered" evidence="1">
    <location>
        <begin position="215"/>
        <end position="239"/>
    </location>
</feature>
<name>A0AAW1QK28_9CHLO</name>
<dbReference type="InterPro" id="IPR040031">
    <property type="entry name" value="Codanin-1"/>
</dbReference>
<comment type="caution">
    <text evidence="3">The sequence shown here is derived from an EMBL/GenBank/DDBJ whole genome shotgun (WGS) entry which is preliminary data.</text>
</comment>
<evidence type="ECO:0000259" key="2">
    <source>
        <dbReference type="Pfam" id="PF15296"/>
    </source>
</evidence>
<dbReference type="PANTHER" id="PTHR28678:SF1">
    <property type="entry name" value="CODANIN-1"/>
    <property type="match status" value="1"/>
</dbReference>
<organism evidence="3 4">
    <name type="scientific">Elliptochloris bilobata</name>
    <dbReference type="NCBI Taxonomy" id="381761"/>
    <lineage>
        <taxon>Eukaryota</taxon>
        <taxon>Viridiplantae</taxon>
        <taxon>Chlorophyta</taxon>
        <taxon>core chlorophytes</taxon>
        <taxon>Trebouxiophyceae</taxon>
        <taxon>Trebouxiophyceae incertae sedis</taxon>
        <taxon>Elliptochloris clade</taxon>
        <taxon>Elliptochloris</taxon>
    </lineage>
</organism>
<dbReference type="EMBL" id="JALJOU010000101">
    <property type="protein sequence ID" value="KAK9821451.1"/>
    <property type="molecule type" value="Genomic_DNA"/>
</dbReference>
<dbReference type="AlphaFoldDB" id="A0AAW1QK28"/>
<dbReference type="InterPro" id="IPR028171">
    <property type="entry name" value="Codanin-1_C"/>
</dbReference>
<dbReference type="Pfam" id="PF15296">
    <property type="entry name" value="Codanin-1_C"/>
    <property type="match status" value="1"/>
</dbReference>
<dbReference type="GO" id="GO:0005634">
    <property type="term" value="C:nucleus"/>
    <property type="evidence" value="ECO:0007669"/>
    <property type="project" value="TreeGrafter"/>
</dbReference>
<gene>
    <name evidence="3" type="ORF">WJX81_000950</name>
</gene>
<dbReference type="GO" id="GO:0006325">
    <property type="term" value="P:chromatin organization"/>
    <property type="evidence" value="ECO:0007669"/>
    <property type="project" value="TreeGrafter"/>
</dbReference>
<evidence type="ECO:0000313" key="3">
    <source>
        <dbReference type="EMBL" id="KAK9821451.1"/>
    </source>
</evidence>